<keyword evidence="6 9" id="KW-0805">Transcription regulation</keyword>
<dbReference type="SUPFAM" id="SSF46785">
    <property type="entry name" value="Winged helix' DNA-binding domain"/>
    <property type="match status" value="1"/>
</dbReference>
<evidence type="ECO:0000256" key="5">
    <source>
        <dbReference type="ARBA" id="ARBA00022490"/>
    </source>
</evidence>
<evidence type="ECO:0000256" key="8">
    <source>
        <dbReference type="ARBA" id="ARBA00023163"/>
    </source>
</evidence>
<comment type="subcellular location">
    <subcellularLocation>
        <location evidence="1 9">Cytoplasm</location>
    </subcellularLocation>
</comment>
<keyword evidence="7 9" id="KW-0238">DNA-binding</keyword>
<keyword evidence="9" id="KW-0678">Repressor</keyword>
<proteinExistence type="inferred from homology"/>
<evidence type="ECO:0000256" key="2">
    <source>
        <dbReference type="ARBA" id="ARBA00005040"/>
    </source>
</evidence>
<dbReference type="InterPro" id="IPR020899">
    <property type="entry name" value="Arg_repress_C"/>
</dbReference>
<dbReference type="InterPro" id="IPR036251">
    <property type="entry name" value="Arg_repress_C_sf"/>
</dbReference>
<dbReference type="InterPro" id="IPR020900">
    <property type="entry name" value="Arg_repress_DNA-bd"/>
</dbReference>
<reference evidence="13" key="1">
    <citation type="journal article" date="2019" name="Int. J. Syst. Evol. Microbiol.">
        <title>The Global Catalogue of Microorganisms (GCM) 10K type strain sequencing project: providing services to taxonomists for standard genome sequencing and annotation.</title>
        <authorList>
            <consortium name="The Broad Institute Genomics Platform"/>
            <consortium name="The Broad Institute Genome Sequencing Center for Infectious Disease"/>
            <person name="Wu L."/>
            <person name="Ma J."/>
        </authorList>
    </citation>
    <scope>NUCLEOTIDE SEQUENCE [LARGE SCALE GENOMIC DNA]</scope>
    <source>
        <strain evidence="13">JCM 17543</strain>
    </source>
</reference>
<dbReference type="InterPro" id="IPR036390">
    <property type="entry name" value="WH_DNA-bd_sf"/>
</dbReference>
<name>A0ABP7LLK2_9SPHN</name>
<dbReference type="PANTHER" id="PTHR34471">
    <property type="entry name" value="ARGININE REPRESSOR"/>
    <property type="match status" value="1"/>
</dbReference>
<evidence type="ECO:0000259" key="10">
    <source>
        <dbReference type="Pfam" id="PF01316"/>
    </source>
</evidence>
<dbReference type="Gene3D" id="1.10.10.10">
    <property type="entry name" value="Winged helix-like DNA-binding domain superfamily/Winged helix DNA-binding domain"/>
    <property type="match status" value="1"/>
</dbReference>
<dbReference type="Gene3D" id="3.30.1360.40">
    <property type="match status" value="1"/>
</dbReference>
<feature type="domain" description="Arginine repressor C-terminal" evidence="11">
    <location>
        <begin position="86"/>
        <end position="152"/>
    </location>
</feature>
<keyword evidence="13" id="KW-1185">Reference proteome</keyword>
<feature type="domain" description="Arginine repressor DNA-binding" evidence="10">
    <location>
        <begin position="10"/>
        <end position="74"/>
    </location>
</feature>
<dbReference type="SUPFAM" id="SSF55252">
    <property type="entry name" value="C-terminal domain of arginine repressor"/>
    <property type="match status" value="1"/>
</dbReference>
<evidence type="ECO:0000256" key="6">
    <source>
        <dbReference type="ARBA" id="ARBA00023015"/>
    </source>
</evidence>
<protein>
    <recommendedName>
        <fullName evidence="4 9">Arginine repressor</fullName>
    </recommendedName>
</protein>
<evidence type="ECO:0000259" key="11">
    <source>
        <dbReference type="Pfam" id="PF02863"/>
    </source>
</evidence>
<dbReference type="InterPro" id="IPR036388">
    <property type="entry name" value="WH-like_DNA-bd_sf"/>
</dbReference>
<dbReference type="InterPro" id="IPR001669">
    <property type="entry name" value="Arg_repress"/>
</dbReference>
<evidence type="ECO:0000256" key="1">
    <source>
        <dbReference type="ARBA" id="ARBA00004496"/>
    </source>
</evidence>
<evidence type="ECO:0000256" key="3">
    <source>
        <dbReference type="ARBA" id="ARBA00008316"/>
    </source>
</evidence>
<gene>
    <name evidence="9 12" type="primary">argR</name>
    <name evidence="12" type="ORF">GCM10022276_22700</name>
</gene>
<dbReference type="PANTHER" id="PTHR34471:SF1">
    <property type="entry name" value="ARGININE REPRESSOR"/>
    <property type="match status" value="1"/>
</dbReference>
<keyword evidence="5 9" id="KW-0963">Cytoplasm</keyword>
<comment type="pathway">
    <text evidence="2 9">Amino-acid biosynthesis; L-arginine biosynthesis [regulation].</text>
</comment>
<keyword evidence="9" id="KW-0055">Arginine biosynthesis</keyword>
<comment type="function">
    <text evidence="9">Regulates arginine biosynthesis genes.</text>
</comment>
<evidence type="ECO:0000256" key="7">
    <source>
        <dbReference type="ARBA" id="ARBA00023125"/>
    </source>
</evidence>
<dbReference type="Pfam" id="PF01316">
    <property type="entry name" value="Arg_repressor"/>
    <property type="match status" value="1"/>
</dbReference>
<keyword evidence="9" id="KW-0028">Amino-acid biosynthesis</keyword>
<evidence type="ECO:0000313" key="13">
    <source>
        <dbReference type="Proteomes" id="UP001500827"/>
    </source>
</evidence>
<dbReference type="NCBIfam" id="TIGR01529">
    <property type="entry name" value="argR_whole"/>
    <property type="match status" value="1"/>
</dbReference>
<dbReference type="HAMAP" id="MF_00173">
    <property type="entry name" value="Arg_repressor"/>
    <property type="match status" value="1"/>
</dbReference>
<sequence length="160" mass="17257">MHIHAMADLKERRQRAIAALIRSDALASQEELADRLAAQGFAVTQATISRDLDQLGAVKVRRGGQLGYSLPSEMRSDAGPQLASVFRDWVRSVQPAATMVVIKTPPGSAHLVGVVLDRGEEPEVVGTICGDDTIFIACRSEKKAEKLARKLSELLSPGLQ</sequence>
<organism evidence="12 13">
    <name type="scientific">Sphingomonas limnosediminicola</name>
    <dbReference type="NCBI Taxonomy" id="940133"/>
    <lineage>
        <taxon>Bacteria</taxon>
        <taxon>Pseudomonadati</taxon>
        <taxon>Pseudomonadota</taxon>
        <taxon>Alphaproteobacteria</taxon>
        <taxon>Sphingomonadales</taxon>
        <taxon>Sphingomonadaceae</taxon>
        <taxon>Sphingomonas</taxon>
    </lineage>
</organism>
<dbReference type="PRINTS" id="PR01467">
    <property type="entry name" value="ARGREPRESSOR"/>
</dbReference>
<dbReference type="Proteomes" id="UP001500827">
    <property type="component" value="Unassembled WGS sequence"/>
</dbReference>
<dbReference type="EMBL" id="BAABBM010000001">
    <property type="protein sequence ID" value="GAA3903501.1"/>
    <property type="molecule type" value="Genomic_DNA"/>
</dbReference>
<evidence type="ECO:0000256" key="4">
    <source>
        <dbReference type="ARBA" id="ARBA00021148"/>
    </source>
</evidence>
<accession>A0ABP7LLK2</accession>
<evidence type="ECO:0000313" key="12">
    <source>
        <dbReference type="EMBL" id="GAA3903501.1"/>
    </source>
</evidence>
<keyword evidence="8 9" id="KW-0804">Transcription</keyword>
<comment type="similarity">
    <text evidence="3 9">Belongs to the ArgR family.</text>
</comment>
<comment type="caution">
    <text evidence="12">The sequence shown here is derived from an EMBL/GenBank/DDBJ whole genome shotgun (WGS) entry which is preliminary data.</text>
</comment>
<evidence type="ECO:0000256" key="9">
    <source>
        <dbReference type="HAMAP-Rule" id="MF_00173"/>
    </source>
</evidence>
<dbReference type="Pfam" id="PF02863">
    <property type="entry name" value="Arg_repressor_C"/>
    <property type="match status" value="1"/>
</dbReference>